<dbReference type="Proteomes" id="UP000054498">
    <property type="component" value="Unassembled WGS sequence"/>
</dbReference>
<accession>A0A0D2K5Q9</accession>
<dbReference type="GeneID" id="25735154"/>
<reference evidence="1 2" key="1">
    <citation type="journal article" date="2013" name="BMC Genomics">
        <title>Reconstruction of the lipid metabolism for the microalga Monoraphidium neglectum from its genome sequence reveals characteristics suitable for biofuel production.</title>
        <authorList>
            <person name="Bogen C."/>
            <person name="Al-Dilaimi A."/>
            <person name="Albersmeier A."/>
            <person name="Wichmann J."/>
            <person name="Grundmann M."/>
            <person name="Rupp O."/>
            <person name="Lauersen K.J."/>
            <person name="Blifernez-Klassen O."/>
            <person name="Kalinowski J."/>
            <person name="Goesmann A."/>
            <person name="Mussgnug J.H."/>
            <person name="Kruse O."/>
        </authorList>
    </citation>
    <scope>NUCLEOTIDE SEQUENCE [LARGE SCALE GENOMIC DNA]</scope>
    <source>
        <strain evidence="1 2">SAG 48.87</strain>
    </source>
</reference>
<evidence type="ECO:0000313" key="1">
    <source>
        <dbReference type="EMBL" id="KIZ05678.1"/>
    </source>
</evidence>
<gene>
    <name evidence="1" type="ORF">MNEG_2276</name>
</gene>
<dbReference type="KEGG" id="mng:MNEG_2276"/>
<protein>
    <recommendedName>
        <fullName evidence="3">Sec39 domain-containing protein</fullName>
    </recommendedName>
</protein>
<name>A0A0D2K5Q9_9CHLO</name>
<proteinExistence type="predicted"/>
<sequence length="1408" mass="144532">MRKLHLGSRQDAAHSGPGEDPWWQYIAAQVEIEQRVAASGELAQRLLLPTAHSSPVPENKHSWVLEPRSRLEAGVPPRLLAVLREAFGDKVVRGSAPVQSAARQAVDREFAGFTATTRGFNVGAALAMVTSRLGHTPPGAAGKARLWLDLAQFEAVLLDEVVRRGVVANGALPAKLLADLGPAAAAAAAAARSPAAGTRAGGAAAALSEGELLSLRCAGAFAACQEAPLDEASARCARLAAAVAAADAEGLLSEAEAARCRALLDMSVALLPARWAALPVPLGAPVALYERGPLSTIDYPGAAQEHQSALEGSIDLAMALFRRAPTALLTARRRGRGPGSGPAGAWLSTLRRSTFSFWAQKLAADKDAAGLEGLVVEFGRGIGTWGDEEDQRAEMKALDEAVASLLIILGTQLEGSLDLALALFRRAHEADISTRGRGHRPGPGFGPGAWLSTLRRSTLNFWAQKLAADGDAAALEGLIVEFGRGVGVWGDKGGQRAEMQALDEAVASLLIILGTELEGSLDLALALFRRAPEGLASTRGHGHGPGPGFGPGAWLSTLRRSTLNFWAQKLAADEDAASLEGVVVEFGRGIGTWGDEDERWAEMQALDVAVVALLRVMGATPAGTGGGDRGDTGPAAALRLLPLPPGPLPRTGHHIMSEACRVAGSRSGSGGLDAAREALAEATAAVAGWNRAHICDEAAGQLDAELTNLLADSQKEQEDGSGQGSERAARALIIARAYEPLGRHPSQEAAQALLLAAPRLAPLVRLVRRRGARSAVLSATLVRAAADVGRQELGVQLLRTAWRGGQLAGTRLSEALSELVVGFSRQRDHAGALRMLRLAQTGELGQLPGTRRPPLPGAPVPLPAEAVAALVACLTAAKARASSTAPGPPAAAVMEAFDCLCQTAGGDGAAVGLLDGAMVDGVLAALAQQGNHERAWALVAAVGGPCTYKGAGALAALTAAWGALPAAAAQPPTAVLQTAAEEAAAHGAVADARRLLGLLARSTGGAGGPEAALALSDDALHSYLLAHVAAGDLGRATVLASAIRDGGRPLPPQTWADVLRSCRAGREEQATASELWLMAHESLVAEAQAAIADAAREARGDGGGRAAALGRALECALSSAAVDEDGFAARTACAASARATAAAAAGQEDAAREQLRLAAGWQAITCAAAEVRLELAACCASAAADAPDQWFRLPNGASGWCEAQRLALLLCSAAGLHAAVLDLYQEYRQAVWRLDLEDGVLEAALVAATAEPELVFGSTAPASILVTAQKLCPDGATWAPRSPAAWPAFVRARASDGKSAAAAASAGGASVVIEGLEQFLLEGGALWVAGSEELQGFPPDAVEGGMELLADCAVAEPQAAARMARRLLALCEFRGAPLGTGRAKVLLPRPESAFDFVAAREELQRALG</sequence>
<organism evidence="1 2">
    <name type="scientific">Monoraphidium neglectum</name>
    <dbReference type="NCBI Taxonomy" id="145388"/>
    <lineage>
        <taxon>Eukaryota</taxon>
        <taxon>Viridiplantae</taxon>
        <taxon>Chlorophyta</taxon>
        <taxon>core chlorophytes</taxon>
        <taxon>Chlorophyceae</taxon>
        <taxon>CS clade</taxon>
        <taxon>Sphaeropleales</taxon>
        <taxon>Selenastraceae</taxon>
        <taxon>Monoraphidium</taxon>
    </lineage>
</organism>
<keyword evidence="2" id="KW-1185">Reference proteome</keyword>
<evidence type="ECO:0000313" key="2">
    <source>
        <dbReference type="Proteomes" id="UP000054498"/>
    </source>
</evidence>
<dbReference type="EMBL" id="KK100471">
    <property type="protein sequence ID" value="KIZ05678.1"/>
    <property type="molecule type" value="Genomic_DNA"/>
</dbReference>
<evidence type="ECO:0008006" key="3">
    <source>
        <dbReference type="Google" id="ProtNLM"/>
    </source>
</evidence>
<dbReference type="RefSeq" id="XP_013904697.1">
    <property type="nucleotide sequence ID" value="XM_014049243.1"/>
</dbReference>